<dbReference type="PANTHER" id="PTHR10091:SF45">
    <property type="entry name" value="ALDOSE 1-EPIMERASE"/>
    <property type="match status" value="1"/>
</dbReference>
<reference evidence="1 2" key="1">
    <citation type="submission" date="2018-08" db="EMBL/GenBank/DDBJ databases">
        <title>Meiothermus cateniformans JCM 15151 genome sequencing project.</title>
        <authorList>
            <person name="Da Costa M.S."/>
            <person name="Albuquerque L."/>
            <person name="Raposo P."/>
            <person name="Froufe H.J.C."/>
            <person name="Barroso C.S."/>
            <person name="Egas C."/>
        </authorList>
    </citation>
    <scope>NUCLEOTIDE SEQUENCE [LARGE SCALE GENOMIC DNA]</scope>
    <source>
        <strain evidence="1 2">JCM 15151</strain>
    </source>
</reference>
<dbReference type="Gene3D" id="2.70.98.10">
    <property type="match status" value="1"/>
</dbReference>
<accession>A0A399E3T2</accession>
<dbReference type="Proteomes" id="UP000266089">
    <property type="component" value="Unassembled WGS sequence"/>
</dbReference>
<proteinExistence type="predicted"/>
<dbReference type="CDD" id="cd09021">
    <property type="entry name" value="Aldose_epim_Ec_YphB"/>
    <property type="match status" value="1"/>
</dbReference>
<dbReference type="InterPro" id="IPR008183">
    <property type="entry name" value="Aldose_1/G6P_1-epimerase"/>
</dbReference>
<organism evidence="1 2">
    <name type="scientific">Meiothermus taiwanensis</name>
    <dbReference type="NCBI Taxonomy" id="172827"/>
    <lineage>
        <taxon>Bacteria</taxon>
        <taxon>Thermotogati</taxon>
        <taxon>Deinococcota</taxon>
        <taxon>Deinococci</taxon>
        <taxon>Thermales</taxon>
        <taxon>Thermaceae</taxon>
        <taxon>Meiothermus</taxon>
    </lineage>
</organism>
<gene>
    <name evidence="1" type="primary">galM</name>
    <name evidence="1" type="ORF">Mcate_00754</name>
</gene>
<dbReference type="GO" id="GO:0033499">
    <property type="term" value="P:galactose catabolic process via UDP-galactose, Leloir pathway"/>
    <property type="evidence" value="ECO:0007669"/>
    <property type="project" value="TreeGrafter"/>
</dbReference>
<protein>
    <submittedName>
        <fullName evidence="1">Aldose 1-epimerase</fullName>
        <ecNumber evidence="1">5.1.3.3</ecNumber>
    </submittedName>
</protein>
<dbReference type="InterPro" id="IPR011013">
    <property type="entry name" value="Gal_mutarotase_sf_dom"/>
</dbReference>
<dbReference type="Pfam" id="PF01263">
    <property type="entry name" value="Aldose_epim"/>
    <property type="match status" value="1"/>
</dbReference>
<dbReference type="GO" id="GO:0004034">
    <property type="term" value="F:aldose 1-epimerase activity"/>
    <property type="evidence" value="ECO:0007669"/>
    <property type="project" value="UniProtKB-EC"/>
</dbReference>
<dbReference type="PANTHER" id="PTHR10091">
    <property type="entry name" value="ALDOSE-1-EPIMERASE"/>
    <property type="match status" value="1"/>
</dbReference>
<dbReference type="InterPro" id="IPR014718">
    <property type="entry name" value="GH-type_carb-bd"/>
</dbReference>
<dbReference type="GO" id="GO:0030246">
    <property type="term" value="F:carbohydrate binding"/>
    <property type="evidence" value="ECO:0007669"/>
    <property type="project" value="InterPro"/>
</dbReference>
<evidence type="ECO:0000313" key="1">
    <source>
        <dbReference type="EMBL" id="RIH78578.1"/>
    </source>
</evidence>
<dbReference type="RefSeq" id="WP_027886891.1">
    <property type="nucleotide sequence ID" value="NZ_JBHSXZ010000002.1"/>
</dbReference>
<dbReference type="AlphaFoldDB" id="A0A399E3T2"/>
<dbReference type="OrthoDB" id="9795355at2"/>
<comment type="caution">
    <text evidence="1">The sequence shown here is derived from an EMBL/GenBank/DDBJ whole genome shotgun (WGS) entry which is preliminary data.</text>
</comment>
<dbReference type="EMBL" id="QWKX01000013">
    <property type="protein sequence ID" value="RIH78578.1"/>
    <property type="molecule type" value="Genomic_DNA"/>
</dbReference>
<sequence>MNLQILQNELLRLTIAPELGASVVGLELCQAGFWLPILRPTAPAALAQRHSPETSSYVLAPYSNRIRDGRFRFGGKTYQLRPNWPDGQQTIHGEVHGRPWSAQRLDGHTLHCVFDASGLQNLNFPFPFRVEVAYRLQGDGVEISTTLVNVGTEPMPAGFGHHPYFMRHLGLSQEARLSFEAQGVYLTDASCLPTRPAQAIPPEFDFSRARPLGATRLDHVFAGWKGRLQMDWPGSGWQMTLEADPIFSHLVVFTAPDGSVALEPVTHATDGFNLLSQGWEDTGVRVLEPGEQISGGLRLSLRPGA</sequence>
<dbReference type="GO" id="GO:0006006">
    <property type="term" value="P:glucose metabolic process"/>
    <property type="evidence" value="ECO:0007669"/>
    <property type="project" value="TreeGrafter"/>
</dbReference>
<dbReference type="EC" id="5.1.3.3" evidence="1"/>
<dbReference type="SUPFAM" id="SSF74650">
    <property type="entry name" value="Galactose mutarotase-like"/>
    <property type="match status" value="1"/>
</dbReference>
<evidence type="ECO:0000313" key="2">
    <source>
        <dbReference type="Proteomes" id="UP000266089"/>
    </source>
</evidence>
<name>A0A399E3T2_9DEIN</name>
<keyword evidence="1" id="KW-0413">Isomerase</keyword>